<evidence type="ECO:0000256" key="2">
    <source>
        <dbReference type="ARBA" id="ARBA00022679"/>
    </source>
</evidence>
<dbReference type="Pfam" id="PF03808">
    <property type="entry name" value="Glyco_tran_WecG"/>
    <property type="match status" value="1"/>
</dbReference>
<reference evidence="3 4" key="1">
    <citation type="journal article" date="2015" name="Nature">
        <title>rRNA introns, odd ribosomes, and small enigmatic genomes across a large radiation of phyla.</title>
        <authorList>
            <person name="Brown C.T."/>
            <person name="Hug L.A."/>
            <person name="Thomas B.C."/>
            <person name="Sharon I."/>
            <person name="Castelle C.J."/>
            <person name="Singh A."/>
            <person name="Wilkins M.J."/>
            <person name="Williams K.H."/>
            <person name="Banfield J.F."/>
        </authorList>
    </citation>
    <scope>NUCLEOTIDE SEQUENCE [LARGE SCALE GENOMIC DNA]</scope>
</reference>
<dbReference type="EMBL" id="LCCN01000007">
    <property type="protein sequence ID" value="KKS32407.1"/>
    <property type="molecule type" value="Genomic_DNA"/>
</dbReference>
<dbReference type="Proteomes" id="UP000034160">
    <property type="component" value="Unassembled WGS sequence"/>
</dbReference>
<dbReference type="GO" id="GO:0016758">
    <property type="term" value="F:hexosyltransferase activity"/>
    <property type="evidence" value="ECO:0007669"/>
    <property type="project" value="TreeGrafter"/>
</dbReference>
<sequence length="267" mass="30195">MKKDTQEMADNTIKILGVKVDSTSEAWVLTKISQICRISLKKPFFIVTAYSEFILQAQKDTDFKKALERSDLIVPDGVSLVAASDYLSKPTKNILGNFVSGLRIGVNILHGMYAKKIVSGVELTKNILKSKHKVFLLGGWNGVAERLAKRSGVDFDGFEDEELAIKKIAEAKPDVLLVALGHFKQEKWIAKNLDKLECKIVIGVGSSFDEIIGEGMWSKPVPDWINEMGLKWLWRVFVDPKHIVRAWNAFPVFAWKVFLQKNQKDFR</sequence>
<comment type="caution">
    <text evidence="3">The sequence shown here is derived from an EMBL/GenBank/DDBJ whole genome shotgun (WGS) entry which is preliminary data.</text>
</comment>
<evidence type="ECO:0000313" key="3">
    <source>
        <dbReference type="EMBL" id="KKS32407.1"/>
    </source>
</evidence>
<dbReference type="STRING" id="1618356.UU93_C0007G0012"/>
<evidence type="ECO:0000256" key="1">
    <source>
        <dbReference type="ARBA" id="ARBA00022676"/>
    </source>
</evidence>
<name>A0A0G0Y6S0_9BACT</name>
<dbReference type="InterPro" id="IPR004629">
    <property type="entry name" value="WecG_TagA_CpsF"/>
</dbReference>
<dbReference type="AlphaFoldDB" id="A0A0G0Y6S0"/>
<gene>
    <name evidence="3" type="ORF">UU93_C0007G0012</name>
</gene>
<keyword evidence="1" id="KW-0328">Glycosyltransferase</keyword>
<dbReference type="PANTHER" id="PTHR34136">
    <property type="match status" value="1"/>
</dbReference>
<keyword evidence="2 3" id="KW-0808">Transferase</keyword>
<protein>
    <submittedName>
        <fullName evidence="3">N-acetylglucosaminyldiphosphoundecaprenol N-acetyl-beta-D-mannosaminyltransferase</fullName>
    </submittedName>
</protein>
<proteinExistence type="predicted"/>
<organism evidence="3 4">
    <name type="scientific">Candidatus Amesbacteria bacterium GW2011_GWA2_42_12</name>
    <dbReference type="NCBI Taxonomy" id="1618356"/>
    <lineage>
        <taxon>Bacteria</taxon>
        <taxon>Candidatus Amesiibacteriota</taxon>
    </lineage>
</organism>
<dbReference type="PANTHER" id="PTHR34136:SF1">
    <property type="entry name" value="UDP-N-ACETYL-D-MANNOSAMINURONIC ACID TRANSFERASE"/>
    <property type="match status" value="1"/>
</dbReference>
<evidence type="ECO:0000313" key="4">
    <source>
        <dbReference type="Proteomes" id="UP000034160"/>
    </source>
</evidence>
<accession>A0A0G0Y6S0</accession>
<dbReference type="CDD" id="cd06533">
    <property type="entry name" value="Glyco_transf_WecG_TagA"/>
    <property type="match status" value="1"/>
</dbReference>